<feature type="region of interest" description="Disordered" evidence="1">
    <location>
        <begin position="26"/>
        <end position="51"/>
    </location>
</feature>
<protein>
    <submittedName>
        <fullName evidence="2">Uncharacterized protein</fullName>
    </submittedName>
</protein>
<dbReference type="EnsemblPlants" id="MELO3C029624.2.1">
    <property type="protein sequence ID" value="MELO3C029624.2.1"/>
    <property type="gene ID" value="MELO3C029624.2"/>
</dbReference>
<sequence>MKKNVVPWLKGKRKKGGKLIKPAKPKIKKEKEGKKGNNNYIAQNARTKKKL</sequence>
<proteinExistence type="predicted"/>
<name>A0A9I9E6X5_CUCME</name>
<evidence type="ECO:0000256" key="1">
    <source>
        <dbReference type="SAM" id="MobiDB-lite"/>
    </source>
</evidence>
<dbReference type="AlphaFoldDB" id="A0A9I9E6X5"/>
<evidence type="ECO:0000313" key="2">
    <source>
        <dbReference type="EnsemblPlants" id="MELO3C029624.2.1"/>
    </source>
</evidence>
<reference evidence="2" key="1">
    <citation type="submission" date="2023-03" db="UniProtKB">
        <authorList>
            <consortium name="EnsemblPlants"/>
        </authorList>
    </citation>
    <scope>IDENTIFICATION</scope>
</reference>
<accession>A0A9I9E6X5</accession>
<organism evidence="2">
    <name type="scientific">Cucumis melo</name>
    <name type="common">Muskmelon</name>
    <dbReference type="NCBI Taxonomy" id="3656"/>
    <lineage>
        <taxon>Eukaryota</taxon>
        <taxon>Viridiplantae</taxon>
        <taxon>Streptophyta</taxon>
        <taxon>Embryophyta</taxon>
        <taxon>Tracheophyta</taxon>
        <taxon>Spermatophyta</taxon>
        <taxon>Magnoliopsida</taxon>
        <taxon>eudicotyledons</taxon>
        <taxon>Gunneridae</taxon>
        <taxon>Pentapetalae</taxon>
        <taxon>rosids</taxon>
        <taxon>fabids</taxon>
        <taxon>Cucurbitales</taxon>
        <taxon>Cucurbitaceae</taxon>
        <taxon>Benincaseae</taxon>
        <taxon>Cucumis</taxon>
    </lineage>
</organism>
<dbReference type="Gramene" id="MELO3C029624.2.1">
    <property type="protein sequence ID" value="MELO3C029624.2.1"/>
    <property type="gene ID" value="MELO3C029624.2"/>
</dbReference>